<evidence type="ECO:0000313" key="8">
    <source>
        <dbReference type="Proteomes" id="UP001055125"/>
    </source>
</evidence>
<dbReference type="Gene3D" id="1.20.1530.20">
    <property type="match status" value="1"/>
</dbReference>
<proteinExistence type="predicted"/>
<dbReference type="Pfam" id="PF00999">
    <property type="entry name" value="Na_H_Exchanger"/>
    <property type="match status" value="1"/>
</dbReference>
<organism evidence="7 8">
    <name type="scientific">Methylobacterium iners</name>
    <dbReference type="NCBI Taxonomy" id="418707"/>
    <lineage>
        <taxon>Bacteria</taxon>
        <taxon>Pseudomonadati</taxon>
        <taxon>Pseudomonadota</taxon>
        <taxon>Alphaproteobacteria</taxon>
        <taxon>Hyphomicrobiales</taxon>
        <taxon>Methylobacteriaceae</taxon>
        <taxon>Methylobacterium</taxon>
    </lineage>
</organism>
<dbReference type="InterPro" id="IPR038770">
    <property type="entry name" value="Na+/solute_symporter_sf"/>
</dbReference>
<reference evidence="7" key="2">
    <citation type="submission" date="2021-08" db="EMBL/GenBank/DDBJ databases">
        <authorList>
            <person name="Tani A."/>
            <person name="Ola A."/>
            <person name="Ogura Y."/>
            <person name="Katsura K."/>
            <person name="Hayashi T."/>
        </authorList>
    </citation>
    <scope>NUCLEOTIDE SEQUENCE</scope>
    <source>
        <strain evidence="7">DSM 19015</strain>
    </source>
</reference>
<dbReference type="RefSeq" id="WP_238242804.1">
    <property type="nucleotide sequence ID" value="NZ_BPQP01000012.1"/>
</dbReference>
<name>A0ABQ4RVP9_9HYPH</name>
<feature type="transmembrane region" description="Helical" evidence="5">
    <location>
        <begin position="298"/>
        <end position="321"/>
    </location>
</feature>
<evidence type="ECO:0000256" key="1">
    <source>
        <dbReference type="ARBA" id="ARBA00004141"/>
    </source>
</evidence>
<accession>A0ABQ4RVP9</accession>
<evidence type="ECO:0000256" key="4">
    <source>
        <dbReference type="ARBA" id="ARBA00023136"/>
    </source>
</evidence>
<comment type="caution">
    <text evidence="7">The sequence shown here is derived from an EMBL/GenBank/DDBJ whole genome shotgun (WGS) entry which is preliminary data.</text>
</comment>
<feature type="transmembrane region" description="Helical" evidence="5">
    <location>
        <begin position="273"/>
        <end position="291"/>
    </location>
</feature>
<feature type="transmembrane region" description="Helical" evidence="5">
    <location>
        <begin position="88"/>
        <end position="107"/>
    </location>
</feature>
<keyword evidence="4 5" id="KW-0472">Membrane</keyword>
<dbReference type="EMBL" id="BPQP01000012">
    <property type="protein sequence ID" value="GJD93600.1"/>
    <property type="molecule type" value="Genomic_DNA"/>
</dbReference>
<protein>
    <submittedName>
        <fullName evidence="7">Glutathione-regulated potassium-efflux system protein KefC</fullName>
    </submittedName>
</protein>
<keyword evidence="3 5" id="KW-1133">Transmembrane helix</keyword>
<gene>
    <name evidence="7" type="primary">kefC_1</name>
    <name evidence="7" type="ORF">OCOJLMKI_0796</name>
</gene>
<keyword evidence="2 5" id="KW-0812">Transmembrane</keyword>
<feature type="transmembrane region" description="Helical" evidence="5">
    <location>
        <begin position="6"/>
        <end position="26"/>
    </location>
</feature>
<feature type="transmembrane region" description="Helical" evidence="5">
    <location>
        <begin position="327"/>
        <end position="345"/>
    </location>
</feature>
<feature type="transmembrane region" description="Helical" evidence="5">
    <location>
        <begin position="150"/>
        <end position="173"/>
    </location>
</feature>
<evidence type="ECO:0000256" key="3">
    <source>
        <dbReference type="ARBA" id="ARBA00022989"/>
    </source>
</evidence>
<evidence type="ECO:0000256" key="5">
    <source>
        <dbReference type="SAM" id="Phobius"/>
    </source>
</evidence>
<keyword evidence="8" id="KW-1185">Reference proteome</keyword>
<dbReference type="PANTHER" id="PTHR46157">
    <property type="entry name" value="K(+) EFFLUX ANTIPORTER 3, CHLOROPLASTIC"/>
    <property type="match status" value="1"/>
</dbReference>
<feature type="transmembrane region" description="Helical" evidence="5">
    <location>
        <begin position="33"/>
        <end position="51"/>
    </location>
</feature>
<reference evidence="7" key="1">
    <citation type="journal article" date="2021" name="Front. Microbiol.">
        <title>Comprehensive Comparative Genomics and Phenotyping of Methylobacterium Species.</title>
        <authorList>
            <person name="Alessa O."/>
            <person name="Ogura Y."/>
            <person name="Fujitani Y."/>
            <person name="Takami H."/>
            <person name="Hayashi T."/>
            <person name="Sahin N."/>
            <person name="Tani A."/>
        </authorList>
    </citation>
    <scope>NUCLEOTIDE SEQUENCE</scope>
    <source>
        <strain evidence="7">DSM 19015</strain>
    </source>
</reference>
<comment type="subcellular location">
    <subcellularLocation>
        <location evidence="1">Membrane</location>
        <topology evidence="1">Multi-pass membrane protein</topology>
    </subcellularLocation>
</comment>
<dbReference type="PANTHER" id="PTHR46157:SF4">
    <property type="entry name" value="K(+) EFFLUX ANTIPORTER 3, CHLOROPLASTIC"/>
    <property type="match status" value="1"/>
</dbReference>
<feature type="transmembrane region" description="Helical" evidence="5">
    <location>
        <begin position="220"/>
        <end position="253"/>
    </location>
</feature>
<feature type="domain" description="Cation/H+ exchanger transmembrane" evidence="6">
    <location>
        <begin position="17"/>
        <end position="347"/>
    </location>
</feature>
<sequence>MPHQEDGLSILLVVMAVALIVVPVFERLRVTPVAGYLAAGTILGPSVMNVIADPKEAMTFTEYGVVFLMFSIGLELSLRRLAVLRREVFGLGTLQVVLTAAALFAVFHDLAGVPLREALVLAGALSLSSTAVVMKLLRDEGDGTSRRSRVAFSVLLLQDLAVVPLLVLLPVLAGSGTGLAEALLLAMGKAVLMLLAVVAVGRFAVEPAMRVVAASRARELFTFAVLLLVLGVGSLTQAGGLSFALGALLAGLLLSGTDLRHRVEATVEPIRSVMLALFFVTVGSMIDVDLIRREALNLILFLLTVMTLKAVFLTLLCLLFRQSLTTALWVGAALSQAGEFAFIVVKLG</sequence>
<dbReference type="InterPro" id="IPR006153">
    <property type="entry name" value="Cation/H_exchanger_TM"/>
</dbReference>
<evidence type="ECO:0000256" key="2">
    <source>
        <dbReference type="ARBA" id="ARBA00022692"/>
    </source>
</evidence>
<dbReference type="Proteomes" id="UP001055125">
    <property type="component" value="Unassembled WGS sequence"/>
</dbReference>
<evidence type="ECO:0000259" key="6">
    <source>
        <dbReference type="Pfam" id="PF00999"/>
    </source>
</evidence>
<feature type="transmembrane region" description="Helical" evidence="5">
    <location>
        <begin position="119"/>
        <end position="138"/>
    </location>
</feature>
<evidence type="ECO:0000313" key="7">
    <source>
        <dbReference type="EMBL" id="GJD93600.1"/>
    </source>
</evidence>
<feature type="transmembrane region" description="Helical" evidence="5">
    <location>
        <begin position="179"/>
        <end position="200"/>
    </location>
</feature>